<reference evidence="3 4" key="1">
    <citation type="submission" date="2015-06" db="EMBL/GenBank/DDBJ databases">
        <title>Draft genome sequencing of a biphenyl-degrading bacterium, Janthinobacterium lividum MEG1.</title>
        <authorList>
            <person name="Shimodaira J."/>
            <person name="Hatta T."/>
        </authorList>
    </citation>
    <scope>NUCLEOTIDE SEQUENCE [LARGE SCALE GENOMIC DNA]</scope>
    <source>
        <strain evidence="3 4">MEG1</strain>
    </source>
</reference>
<feature type="signal peptide" evidence="2">
    <location>
        <begin position="1"/>
        <end position="16"/>
    </location>
</feature>
<keyword evidence="2" id="KW-0732">Signal</keyword>
<dbReference type="RefSeq" id="WP_071078745.1">
    <property type="nucleotide sequence ID" value="NZ_LFKP01000010.1"/>
</dbReference>
<proteinExistence type="predicted"/>
<organism evidence="3 4">
    <name type="scientific">Janthinobacterium lividum</name>
    <dbReference type="NCBI Taxonomy" id="29581"/>
    <lineage>
        <taxon>Bacteria</taxon>
        <taxon>Pseudomonadati</taxon>
        <taxon>Pseudomonadota</taxon>
        <taxon>Betaproteobacteria</taxon>
        <taxon>Burkholderiales</taxon>
        <taxon>Oxalobacteraceae</taxon>
        <taxon>Janthinobacterium</taxon>
    </lineage>
</organism>
<name>A0A1S1U617_9BURK</name>
<evidence type="ECO:0000256" key="1">
    <source>
        <dbReference type="SAM" id="MobiDB-lite"/>
    </source>
</evidence>
<evidence type="ECO:0008006" key="5">
    <source>
        <dbReference type="Google" id="ProtNLM"/>
    </source>
</evidence>
<protein>
    <recommendedName>
        <fullName evidence="5">Type IV pilus biogenesis protein PilP</fullName>
    </recommendedName>
</protein>
<feature type="chain" id="PRO_5010305858" description="Type IV pilus biogenesis protein PilP" evidence="2">
    <location>
        <begin position="17"/>
        <end position="153"/>
    </location>
</feature>
<evidence type="ECO:0000313" key="4">
    <source>
        <dbReference type="Proteomes" id="UP000179840"/>
    </source>
</evidence>
<gene>
    <name evidence="3" type="ORF">AKG95_20540</name>
</gene>
<dbReference type="Proteomes" id="UP000179840">
    <property type="component" value="Unassembled WGS sequence"/>
</dbReference>
<evidence type="ECO:0000313" key="3">
    <source>
        <dbReference type="EMBL" id="OHV95529.1"/>
    </source>
</evidence>
<feature type="region of interest" description="Disordered" evidence="1">
    <location>
        <begin position="62"/>
        <end position="84"/>
    </location>
</feature>
<evidence type="ECO:0000256" key="2">
    <source>
        <dbReference type="SAM" id="SignalP"/>
    </source>
</evidence>
<dbReference type="EMBL" id="LFKP01000010">
    <property type="protein sequence ID" value="OHV95529.1"/>
    <property type="molecule type" value="Genomic_DNA"/>
</dbReference>
<sequence length="153" mass="16334">MKALFLLLFVSGAALADDAAMLQCRSLADIASRVKCYDAIPLGAAAPIAPVTAVPTAQQREQSFGMETVKAPKAAEPEENKSISSSIAGKFDGWSGNELIKLSNGQVWRIVDGSSAVLAPQNNPKVTVERNFIGTFFLKIEGTNNSPKVRRVQ</sequence>
<accession>A0A1S1U617</accession>
<dbReference type="AlphaFoldDB" id="A0A1S1U617"/>
<comment type="caution">
    <text evidence="3">The sequence shown here is derived from an EMBL/GenBank/DDBJ whole genome shotgun (WGS) entry which is preliminary data.</text>
</comment>